<evidence type="ECO:0000313" key="7">
    <source>
        <dbReference type="Proteomes" id="UP000295726"/>
    </source>
</evidence>
<dbReference type="InterPro" id="IPR036291">
    <property type="entry name" value="NAD(P)-bd_dom_sf"/>
</dbReference>
<dbReference type="RefSeq" id="WP_132379618.1">
    <property type="nucleotide sequence ID" value="NZ_DAISCH010000043.1"/>
</dbReference>
<accession>A0A4R3KBX5</accession>
<proteinExistence type="predicted"/>
<dbReference type="GO" id="GO:0005737">
    <property type="term" value="C:cytoplasm"/>
    <property type="evidence" value="ECO:0007669"/>
    <property type="project" value="TreeGrafter"/>
</dbReference>
<name>A0A4R3KBX5_9FIRM</name>
<feature type="domain" description="NAD-dependent epimerase/dehydratase" evidence="5">
    <location>
        <begin position="40"/>
        <end position="284"/>
    </location>
</feature>
<gene>
    <name evidence="6" type="ORF">EDD59_10586</name>
</gene>
<evidence type="ECO:0000259" key="5">
    <source>
        <dbReference type="Pfam" id="PF01370"/>
    </source>
</evidence>
<evidence type="ECO:0000256" key="4">
    <source>
        <dbReference type="ARBA" id="ARBA00023239"/>
    </source>
</evidence>
<dbReference type="PANTHER" id="PTHR43078">
    <property type="entry name" value="UDP-GLUCURONIC ACID DECARBOXYLASE-RELATED"/>
    <property type="match status" value="1"/>
</dbReference>
<keyword evidence="2" id="KW-0210">Decarboxylase</keyword>
<evidence type="ECO:0000256" key="2">
    <source>
        <dbReference type="ARBA" id="ARBA00022793"/>
    </source>
</evidence>
<keyword evidence="3" id="KW-0520">NAD</keyword>
<protein>
    <submittedName>
        <fullName evidence="6">Nucleoside-diphosphate-sugar epimerase</fullName>
    </submittedName>
</protein>
<dbReference type="Gene3D" id="3.40.50.720">
    <property type="entry name" value="NAD(P)-binding Rossmann-like Domain"/>
    <property type="match status" value="1"/>
</dbReference>
<dbReference type="GO" id="GO:0048040">
    <property type="term" value="F:UDP-glucuronate decarboxylase activity"/>
    <property type="evidence" value="ECO:0007669"/>
    <property type="project" value="TreeGrafter"/>
</dbReference>
<dbReference type="Proteomes" id="UP000295726">
    <property type="component" value="Unassembled WGS sequence"/>
</dbReference>
<reference evidence="6 7" key="1">
    <citation type="submission" date="2019-03" db="EMBL/GenBank/DDBJ databases">
        <title>Genomic Encyclopedia of Type Strains, Phase IV (KMG-IV): sequencing the most valuable type-strain genomes for metagenomic binning, comparative biology and taxonomic classification.</title>
        <authorList>
            <person name="Goeker M."/>
        </authorList>
    </citation>
    <scope>NUCLEOTIDE SEQUENCE [LARGE SCALE GENOMIC DNA]</scope>
    <source>
        <strain evidence="6 7">DSM 29489</strain>
    </source>
</reference>
<keyword evidence="7" id="KW-1185">Reference proteome</keyword>
<evidence type="ECO:0000313" key="6">
    <source>
        <dbReference type="EMBL" id="TCS80704.1"/>
    </source>
</evidence>
<dbReference type="Pfam" id="PF01370">
    <property type="entry name" value="Epimerase"/>
    <property type="match status" value="1"/>
</dbReference>
<sequence length="361" mass="40499">MTERTTLDKKSPKKSKQQEDIELIAGDNSLDFEMYRNTTVFVTGATGLIGSSIIKSLLYSNQKNSLGMHLIAAVRSTNKAERIYGKLLERSDLELYIGDVTEPMVYKGSIEYIFHTASVTASKTMVEHPVGTIETAYQGTHNVLELAREKQARGLVYVSSMEVYGRPDSEFEYVTEKDLGYIDISSVRSSYSEGKRICECLCSGYVSEYNVPVKIARLAQTFGAGILPNDNRVYVQFAKSAIYGEDIVLHTEGTSEGNYCYIRDVVKALLLLGYKGEKGEAYNIVNESTHMQIREMAKLVAEKISGGKIQVRFEIPESTQAFGYAPIVKMKLSSAKMRGLGWEPEVDLQQMYERMICDMMR</sequence>
<dbReference type="PANTHER" id="PTHR43078:SF6">
    <property type="entry name" value="UDP-GLUCURONIC ACID DECARBOXYLASE 1"/>
    <property type="match status" value="1"/>
</dbReference>
<dbReference type="AlphaFoldDB" id="A0A4R3KBX5"/>
<dbReference type="SUPFAM" id="SSF51735">
    <property type="entry name" value="NAD(P)-binding Rossmann-fold domains"/>
    <property type="match status" value="1"/>
</dbReference>
<dbReference type="EMBL" id="SLZZ01000005">
    <property type="protein sequence ID" value="TCS80704.1"/>
    <property type="molecule type" value="Genomic_DNA"/>
</dbReference>
<dbReference type="GO" id="GO:0042732">
    <property type="term" value="P:D-xylose metabolic process"/>
    <property type="evidence" value="ECO:0007669"/>
    <property type="project" value="InterPro"/>
</dbReference>
<keyword evidence="4" id="KW-0456">Lyase</keyword>
<evidence type="ECO:0000256" key="1">
    <source>
        <dbReference type="ARBA" id="ARBA00001911"/>
    </source>
</evidence>
<dbReference type="InterPro" id="IPR001509">
    <property type="entry name" value="Epimerase_deHydtase"/>
</dbReference>
<comment type="cofactor">
    <cofactor evidence="1">
        <name>NAD(+)</name>
        <dbReference type="ChEBI" id="CHEBI:57540"/>
    </cofactor>
</comment>
<dbReference type="OrthoDB" id="9811743at2"/>
<organism evidence="6 7">
    <name type="scientific">Muricomes intestini</name>
    <dbReference type="NCBI Taxonomy" id="1796634"/>
    <lineage>
        <taxon>Bacteria</taxon>
        <taxon>Bacillati</taxon>
        <taxon>Bacillota</taxon>
        <taxon>Clostridia</taxon>
        <taxon>Lachnospirales</taxon>
        <taxon>Lachnospiraceae</taxon>
        <taxon>Muricomes</taxon>
    </lineage>
</organism>
<dbReference type="InterPro" id="IPR044516">
    <property type="entry name" value="UXS-like"/>
</dbReference>
<dbReference type="GO" id="GO:0070403">
    <property type="term" value="F:NAD+ binding"/>
    <property type="evidence" value="ECO:0007669"/>
    <property type="project" value="InterPro"/>
</dbReference>
<comment type="caution">
    <text evidence="6">The sequence shown here is derived from an EMBL/GenBank/DDBJ whole genome shotgun (WGS) entry which is preliminary data.</text>
</comment>
<evidence type="ECO:0000256" key="3">
    <source>
        <dbReference type="ARBA" id="ARBA00023027"/>
    </source>
</evidence>